<dbReference type="InterPro" id="IPR019148">
    <property type="entry name" value="Nuclear_protein_DGCR14_ESS-2"/>
</dbReference>
<dbReference type="PANTHER" id="PTHR12940:SF0">
    <property type="entry name" value="SPLICING FACTOR ESS-2 HOMOLOG"/>
    <property type="match status" value="1"/>
</dbReference>
<dbReference type="EMBL" id="CP119918">
    <property type="protein sequence ID" value="WFD15677.1"/>
    <property type="molecule type" value="Genomic_DNA"/>
</dbReference>
<keyword evidence="3" id="KW-0539">Nucleus</keyword>
<dbReference type="Proteomes" id="UP001217582">
    <property type="component" value="Chromosome 3"/>
</dbReference>
<evidence type="ECO:0000256" key="2">
    <source>
        <dbReference type="ARBA" id="ARBA00009072"/>
    </source>
</evidence>
<proteinExistence type="inferred from homology"/>
<dbReference type="AlphaFoldDB" id="A0AAJ5Z0F4"/>
<evidence type="ECO:0000313" key="5">
    <source>
        <dbReference type="EMBL" id="WFD15677.1"/>
    </source>
</evidence>
<name>A0AAJ5Z0F4_9BASI</name>
<comment type="subcellular location">
    <subcellularLocation>
        <location evidence="1">Nucleus</location>
    </subcellularLocation>
</comment>
<protein>
    <submittedName>
        <fullName evidence="5">Uncharacterized protein</fullName>
    </submittedName>
</protein>
<dbReference type="PANTHER" id="PTHR12940">
    <property type="entry name" value="ES-2 PROTEIN - RELATED"/>
    <property type="match status" value="1"/>
</dbReference>
<gene>
    <name evidence="5" type="ORF">MARU1_001699</name>
</gene>
<feature type="compositionally biased region" description="Basic and acidic residues" evidence="4">
    <location>
        <begin position="109"/>
        <end position="121"/>
    </location>
</feature>
<comment type="similarity">
    <text evidence="2">Belongs to the ESS2 family.</text>
</comment>
<keyword evidence="6" id="KW-1185">Reference proteome</keyword>
<dbReference type="Pfam" id="PF09751">
    <property type="entry name" value="Es2"/>
    <property type="match status" value="1"/>
</dbReference>
<feature type="compositionally biased region" description="Basic and acidic residues" evidence="4">
    <location>
        <begin position="128"/>
        <end position="137"/>
    </location>
</feature>
<sequence length="260" mass="28759">MSSSLLVPPRAGERTARNQTVLDEETYTRGLSRIIERDFFPDLPRLRAHNAYVHALEEGDVDTIEACAHALVEAEAGDAEPCSMSIGEYQARYTTEDNASFAQLLEADAQRRRAKEAREAPTRPASSRRIEAPRREALPPAPQKRGMMPPPDVPRVRYAKTRLVSLQDSAPSAPSTPSRSVVDDAIQASSTPQIGGYRFVQATPRDVREPSTPTSRRWHDLSPAARTLLQRTSRGGGGLYRSTPSTPRWTPTPSPVSRRH</sequence>
<dbReference type="GO" id="GO:0071013">
    <property type="term" value="C:catalytic step 2 spliceosome"/>
    <property type="evidence" value="ECO:0007669"/>
    <property type="project" value="TreeGrafter"/>
</dbReference>
<evidence type="ECO:0000313" key="6">
    <source>
        <dbReference type="Proteomes" id="UP001217582"/>
    </source>
</evidence>
<feature type="region of interest" description="Disordered" evidence="4">
    <location>
        <begin position="109"/>
        <end position="152"/>
    </location>
</feature>
<feature type="region of interest" description="Disordered" evidence="4">
    <location>
        <begin position="203"/>
        <end position="260"/>
    </location>
</feature>
<evidence type="ECO:0000256" key="4">
    <source>
        <dbReference type="SAM" id="MobiDB-lite"/>
    </source>
</evidence>
<organism evidence="5 6">
    <name type="scientific">Malassezia arunalokei</name>
    <dbReference type="NCBI Taxonomy" id="1514897"/>
    <lineage>
        <taxon>Eukaryota</taxon>
        <taxon>Fungi</taxon>
        <taxon>Dikarya</taxon>
        <taxon>Basidiomycota</taxon>
        <taxon>Ustilaginomycotina</taxon>
        <taxon>Malasseziomycetes</taxon>
        <taxon>Malasseziales</taxon>
        <taxon>Malasseziaceae</taxon>
        <taxon>Malassezia</taxon>
    </lineage>
</organism>
<accession>A0AAJ5Z0F4</accession>
<evidence type="ECO:0000256" key="3">
    <source>
        <dbReference type="ARBA" id="ARBA00023242"/>
    </source>
</evidence>
<feature type="compositionally biased region" description="Low complexity" evidence="4">
    <location>
        <begin position="241"/>
        <end position="251"/>
    </location>
</feature>
<evidence type="ECO:0000256" key="1">
    <source>
        <dbReference type="ARBA" id="ARBA00004123"/>
    </source>
</evidence>
<reference evidence="5 6" key="1">
    <citation type="submission" date="2023-03" db="EMBL/GenBank/DDBJ databases">
        <title>Mating type loci evolution in Malassezia.</title>
        <authorList>
            <person name="Coelho M.A."/>
        </authorList>
    </citation>
    <scope>NUCLEOTIDE SEQUENCE [LARGE SCALE GENOMIC DNA]</scope>
    <source>
        <strain evidence="5 6">CBS 13387</strain>
    </source>
</reference>